<gene>
    <name evidence="2" type="ORF">HDG40_002194</name>
</gene>
<protein>
    <submittedName>
        <fullName evidence="2">Putative porin</fullName>
    </submittedName>
</protein>
<comment type="caution">
    <text evidence="2">The sequence shown here is derived from an EMBL/GenBank/DDBJ whole genome shotgun (WGS) entry which is preliminary data.</text>
</comment>
<sequence length="89" mass="9176">MTAAGFYNPRGEGDGDGSHDPASHAMLYAVGTTYNVSKRTSLFGAVADVHDSANGTFSVFAMPGDSSTPTSPLPGESQTGAYIGMMHVF</sequence>
<dbReference type="EMBL" id="JACHDD010000003">
    <property type="protein sequence ID" value="MBB5424050.1"/>
    <property type="molecule type" value="Genomic_DNA"/>
</dbReference>
<dbReference type="AlphaFoldDB" id="A0A6I1PTL6"/>
<keyword evidence="3" id="KW-1185">Reference proteome</keyword>
<dbReference type="Proteomes" id="UP000592780">
    <property type="component" value="Unassembled WGS sequence"/>
</dbReference>
<reference evidence="2 3" key="1">
    <citation type="submission" date="2020-08" db="EMBL/GenBank/DDBJ databases">
        <title>Genomic Encyclopedia of Type Strains, Phase IV (KMG-V): Genome sequencing to study the core and pangenomes of soil and plant-associated prokaryotes.</title>
        <authorList>
            <person name="Whitman W."/>
        </authorList>
    </citation>
    <scope>NUCLEOTIDE SEQUENCE [LARGE SCALE GENOMIC DNA]</scope>
    <source>
        <strain evidence="2 3">JPY158</strain>
    </source>
</reference>
<accession>A0A6I1PTL6</accession>
<evidence type="ECO:0000313" key="3">
    <source>
        <dbReference type="Proteomes" id="UP000592780"/>
    </source>
</evidence>
<evidence type="ECO:0000256" key="1">
    <source>
        <dbReference type="SAM" id="MobiDB-lite"/>
    </source>
</evidence>
<name>A0A6I1PTL6_PARAM</name>
<dbReference type="Gene3D" id="2.40.160.10">
    <property type="entry name" value="Porin"/>
    <property type="match status" value="1"/>
</dbReference>
<feature type="compositionally biased region" description="Basic and acidic residues" evidence="1">
    <location>
        <begin position="11"/>
        <end position="22"/>
    </location>
</feature>
<dbReference type="SUPFAM" id="SSF56935">
    <property type="entry name" value="Porins"/>
    <property type="match status" value="1"/>
</dbReference>
<feature type="region of interest" description="Disordered" evidence="1">
    <location>
        <begin position="1"/>
        <end position="22"/>
    </location>
</feature>
<dbReference type="InterPro" id="IPR023614">
    <property type="entry name" value="Porin_dom_sf"/>
</dbReference>
<evidence type="ECO:0000313" key="2">
    <source>
        <dbReference type="EMBL" id="MBB5424050.1"/>
    </source>
</evidence>
<organism evidence="2 3">
    <name type="scientific">Paraburkholderia atlantica</name>
    <dbReference type="NCBI Taxonomy" id="2654982"/>
    <lineage>
        <taxon>Bacteria</taxon>
        <taxon>Pseudomonadati</taxon>
        <taxon>Pseudomonadota</taxon>
        <taxon>Betaproteobacteria</taxon>
        <taxon>Burkholderiales</taxon>
        <taxon>Burkholderiaceae</taxon>
        <taxon>Paraburkholderia</taxon>
    </lineage>
</organism>
<proteinExistence type="predicted"/>